<proteinExistence type="predicted"/>
<dbReference type="InterPro" id="IPR044725">
    <property type="entry name" value="CBSX3_CBS_dom"/>
</dbReference>
<dbReference type="Pfam" id="PF00571">
    <property type="entry name" value="CBS"/>
    <property type="match status" value="2"/>
</dbReference>
<comment type="caution">
    <text evidence="4">The sequence shown here is derived from an EMBL/GenBank/DDBJ whole genome shotgun (WGS) entry which is preliminary data.</text>
</comment>
<dbReference type="RefSeq" id="WP_108210819.1">
    <property type="nucleotide sequence ID" value="NZ_QBKI01000002.1"/>
</dbReference>
<organism evidence="4 5">
    <name type="scientific">Pontibacter mucosus</name>
    <dbReference type="NCBI Taxonomy" id="1649266"/>
    <lineage>
        <taxon>Bacteria</taxon>
        <taxon>Pseudomonadati</taxon>
        <taxon>Bacteroidota</taxon>
        <taxon>Cytophagia</taxon>
        <taxon>Cytophagales</taxon>
        <taxon>Hymenobacteraceae</taxon>
        <taxon>Pontibacter</taxon>
    </lineage>
</organism>
<dbReference type="OrthoDB" id="9802114at2"/>
<dbReference type="AlphaFoldDB" id="A0A2T5YQ55"/>
<reference evidence="4 5" key="1">
    <citation type="submission" date="2018-04" db="EMBL/GenBank/DDBJ databases">
        <title>Genomic Encyclopedia of Archaeal and Bacterial Type Strains, Phase II (KMG-II): from individual species to whole genera.</title>
        <authorList>
            <person name="Goeker M."/>
        </authorList>
    </citation>
    <scope>NUCLEOTIDE SEQUENCE [LARGE SCALE GENOMIC DNA]</scope>
    <source>
        <strain evidence="4 5">DSM 100162</strain>
    </source>
</reference>
<evidence type="ECO:0000313" key="5">
    <source>
        <dbReference type="Proteomes" id="UP000244225"/>
    </source>
</evidence>
<dbReference type="Gene3D" id="3.10.580.10">
    <property type="entry name" value="CBS-domain"/>
    <property type="match status" value="1"/>
</dbReference>
<feature type="domain" description="CBS" evidence="3">
    <location>
        <begin position="8"/>
        <end position="67"/>
    </location>
</feature>
<dbReference type="InterPro" id="IPR051257">
    <property type="entry name" value="Diverse_CBS-Domain"/>
</dbReference>
<evidence type="ECO:0000256" key="2">
    <source>
        <dbReference type="PROSITE-ProRule" id="PRU00703"/>
    </source>
</evidence>
<feature type="domain" description="CBS" evidence="3">
    <location>
        <begin position="76"/>
        <end position="131"/>
    </location>
</feature>
<dbReference type="InterPro" id="IPR000644">
    <property type="entry name" value="CBS_dom"/>
</dbReference>
<name>A0A2T5YQ55_9BACT</name>
<dbReference type="PANTHER" id="PTHR43080:SF2">
    <property type="entry name" value="CBS DOMAIN-CONTAINING PROTEIN"/>
    <property type="match status" value="1"/>
</dbReference>
<dbReference type="EMBL" id="QBKI01000002">
    <property type="protein sequence ID" value="PTX21445.1"/>
    <property type="molecule type" value="Genomic_DNA"/>
</dbReference>
<evidence type="ECO:0000313" key="4">
    <source>
        <dbReference type="EMBL" id="PTX21445.1"/>
    </source>
</evidence>
<keyword evidence="1 2" id="KW-0129">CBS domain</keyword>
<evidence type="ECO:0000256" key="1">
    <source>
        <dbReference type="ARBA" id="ARBA00023122"/>
    </source>
</evidence>
<accession>A0A2T5YQ55</accession>
<dbReference type="CDD" id="cd04623">
    <property type="entry name" value="CBS_pair_bac_euk"/>
    <property type="match status" value="1"/>
</dbReference>
<dbReference type="InterPro" id="IPR046342">
    <property type="entry name" value="CBS_dom_sf"/>
</dbReference>
<evidence type="ECO:0000259" key="3">
    <source>
        <dbReference type="PROSITE" id="PS51371"/>
    </source>
</evidence>
<dbReference type="Proteomes" id="UP000244225">
    <property type="component" value="Unassembled WGS sequence"/>
</dbReference>
<dbReference type="SUPFAM" id="SSF54631">
    <property type="entry name" value="CBS-domain pair"/>
    <property type="match status" value="1"/>
</dbReference>
<dbReference type="PROSITE" id="PS51371">
    <property type="entry name" value="CBS"/>
    <property type="match status" value="2"/>
</dbReference>
<keyword evidence="5" id="KW-1185">Reference proteome</keyword>
<dbReference type="SMART" id="SM00116">
    <property type="entry name" value="CBS"/>
    <property type="match status" value="2"/>
</dbReference>
<protein>
    <submittedName>
        <fullName evidence="4">CBS domain protein</fullName>
    </submittedName>
</protein>
<dbReference type="PANTHER" id="PTHR43080">
    <property type="entry name" value="CBS DOMAIN-CONTAINING PROTEIN CBSX3, MITOCHONDRIAL"/>
    <property type="match status" value="1"/>
</dbReference>
<gene>
    <name evidence="4" type="ORF">C8N40_102421</name>
</gene>
<sequence>MGTVRHILQKKGHDVLSINPNATVYQALEQMVVHDVGALLVVNEGRFVGIFTERDYARKVILKGKASRQTLVREIMSEHPATVTPDDTVEDCMKLMTQKYIRHLPVMEGHKLVGLVSIGDIVKYIIEEQKFIIDNLEHYITGS</sequence>